<dbReference type="InterPro" id="IPR026888">
    <property type="entry name" value="AcetylCoA_hyd_C"/>
</dbReference>
<evidence type="ECO:0000313" key="4">
    <source>
        <dbReference type="Proteomes" id="UP000006265"/>
    </source>
</evidence>
<dbReference type="InterPro" id="IPR046433">
    <property type="entry name" value="ActCoA_hydro"/>
</dbReference>
<organism evidence="3 4">
    <name type="scientific">Mycolicibacterium hassiacum (strain DSM 44199 / CIP 105218 / JCM 12690 / 3849)</name>
    <name type="common">Mycobacterium hassiacum</name>
    <dbReference type="NCBI Taxonomy" id="1122247"/>
    <lineage>
        <taxon>Bacteria</taxon>
        <taxon>Bacillati</taxon>
        <taxon>Actinomycetota</taxon>
        <taxon>Actinomycetes</taxon>
        <taxon>Mycobacteriales</taxon>
        <taxon>Mycobacteriaceae</taxon>
        <taxon>Mycolicibacterium</taxon>
    </lineage>
</organism>
<dbReference type="AlphaFoldDB" id="K5B9Y5"/>
<dbReference type="PATRIC" id="fig|1122247.3.peg.4515"/>
<dbReference type="InterPro" id="IPR037171">
    <property type="entry name" value="NagB/RpiA_transferase-like"/>
</dbReference>
<dbReference type="PANTHER" id="PTHR21432:SF20">
    <property type="entry name" value="ACETYL-COA HYDROLASE"/>
    <property type="match status" value="1"/>
</dbReference>
<dbReference type="Gene3D" id="3.40.1080.20">
    <property type="entry name" value="Acetyl-CoA hydrolase/transferase C-terminal domain"/>
    <property type="match status" value="1"/>
</dbReference>
<dbReference type="eggNOG" id="COG0427">
    <property type="taxonomic scope" value="Bacteria"/>
</dbReference>
<dbReference type="Pfam" id="PF02550">
    <property type="entry name" value="AcetylCoA_hydro"/>
    <property type="match status" value="1"/>
</dbReference>
<sequence>MIDFGRYLKPGMGVWWGQAAAEPRPLVDQLLAQAPTLGPLQLFTGLSWNDQLAKQISPGTRMISYGGLGALRKLVQADRLEVVPCHYSALPRMFAERRLPCDAGLIQVSPPDAYGMCSLGIGVDYMANAIDHTPLLFAEINARMPVTETSPRLPLHSFTAVIETDRPLPEDPPAPIGDVERAIAAHIVGLIDDGDTIQVGIGSLGAAVFEALSGHRDLGVHTGMITDGLLMLMEKGAVTGGRKEIDTGFAVAGTALGSARLYARIQELPVSFRPTSYTHSPRVLAELASLVAVNFAIEVDLTGQVGAEVSRGTYLGAVGGQVDFARAAALTGKRSIIALRSTVGGRSSIKFALDEGVVTTARADVDCVVTEYGVAHLRGQSLAERRRRMIRIAAPQFREELERAVRLANAS</sequence>
<keyword evidence="2 3" id="KW-0808">Transferase</keyword>
<comment type="caution">
    <text evidence="3">The sequence shown here is derived from an EMBL/GenBank/DDBJ whole genome shotgun (WGS) entry which is preliminary data.</text>
</comment>
<name>K5B9Y5_MYCHD</name>
<gene>
    <name evidence="3" type="primary">cat2</name>
    <name evidence="3" type="ORF">C731_4716</name>
</gene>
<dbReference type="Gene3D" id="3.30.750.70">
    <property type="entry name" value="4-hydroxybutyrate coenzyme like domains"/>
    <property type="match status" value="1"/>
</dbReference>
<dbReference type="OrthoDB" id="9801795at2"/>
<dbReference type="InterPro" id="IPR003702">
    <property type="entry name" value="ActCoA_hydro_N"/>
</dbReference>
<reference evidence="3 4" key="1">
    <citation type="journal article" date="2012" name="J. Bacteriol.">
        <title>Genome sequence of Mycobacterium hassiacum DSM 44199, a rare source of heat-stable mycobacterial proteins.</title>
        <authorList>
            <person name="Tiago I."/>
            <person name="Maranha A."/>
            <person name="Mendes V."/>
            <person name="Alarico S."/>
            <person name="Moynihan P.J."/>
            <person name="Clarke A.J."/>
            <person name="Macedo-Ribeiro S."/>
            <person name="Pereira P.J."/>
            <person name="Empadinhas N."/>
        </authorList>
    </citation>
    <scope>NUCLEOTIDE SEQUENCE [LARGE SCALE GENOMIC DNA]</scope>
    <source>
        <strain evidence="4">DSM 44199 / CIP 105218 / JCM 12690 / 3849</strain>
    </source>
</reference>
<comment type="similarity">
    <text evidence="1">Belongs to the acetyl-CoA hydrolase/transferase family.</text>
</comment>
<dbReference type="Pfam" id="PF13336">
    <property type="entry name" value="AcetylCoA_hyd_C"/>
    <property type="match status" value="1"/>
</dbReference>
<dbReference type="Gene3D" id="3.40.1080.10">
    <property type="entry name" value="Glutaconate Coenzyme A-transferase"/>
    <property type="match status" value="1"/>
</dbReference>
<dbReference type="GO" id="GO:0006083">
    <property type="term" value="P:acetate metabolic process"/>
    <property type="evidence" value="ECO:0007669"/>
    <property type="project" value="InterPro"/>
</dbReference>
<dbReference type="InterPro" id="IPR038460">
    <property type="entry name" value="AcetylCoA_hyd_C_sf"/>
</dbReference>
<dbReference type="RefSeq" id="WP_005632343.1">
    <property type="nucleotide sequence ID" value="NZ_AMRA01000150.1"/>
</dbReference>
<keyword evidence="4" id="KW-1185">Reference proteome</keyword>
<dbReference type="Proteomes" id="UP000006265">
    <property type="component" value="Unassembled WGS sequence"/>
</dbReference>
<proteinExistence type="inferred from homology"/>
<evidence type="ECO:0000313" key="3">
    <source>
        <dbReference type="EMBL" id="EKF21300.1"/>
    </source>
</evidence>
<evidence type="ECO:0000256" key="1">
    <source>
        <dbReference type="ARBA" id="ARBA00009632"/>
    </source>
</evidence>
<dbReference type="EMBL" id="AMRA01000150">
    <property type="protein sequence ID" value="EKF21300.1"/>
    <property type="molecule type" value="Genomic_DNA"/>
</dbReference>
<dbReference type="GO" id="GO:0008775">
    <property type="term" value="F:acetate CoA-transferase activity"/>
    <property type="evidence" value="ECO:0007669"/>
    <property type="project" value="InterPro"/>
</dbReference>
<protein>
    <submittedName>
        <fullName evidence="3">4-hydroxybutyrate coenzyme A transferase</fullName>
    </submittedName>
</protein>
<dbReference type="PANTHER" id="PTHR21432">
    <property type="entry name" value="ACETYL-COA HYDROLASE-RELATED"/>
    <property type="match status" value="1"/>
</dbReference>
<evidence type="ECO:0000256" key="2">
    <source>
        <dbReference type="ARBA" id="ARBA00022679"/>
    </source>
</evidence>
<accession>K5B9Y5</accession>
<dbReference type="SUPFAM" id="SSF100950">
    <property type="entry name" value="NagB/RpiA/CoA transferase-like"/>
    <property type="match status" value="2"/>
</dbReference>
<dbReference type="STRING" id="1122247.GCA_000379865_03595"/>